<accession>A0AAV4HA29</accession>
<dbReference type="EMBL" id="BMAT01008889">
    <property type="protein sequence ID" value="GFR94574.1"/>
    <property type="molecule type" value="Genomic_DNA"/>
</dbReference>
<comment type="caution">
    <text evidence="2">The sequence shown here is derived from an EMBL/GenBank/DDBJ whole genome shotgun (WGS) entry which is preliminary data.</text>
</comment>
<evidence type="ECO:0000313" key="2">
    <source>
        <dbReference type="EMBL" id="GFR94574.1"/>
    </source>
</evidence>
<sequence>VTDMPCVLITPARRAVQAHHIALRSKLPCEDNSHRRYSSNNSESKHTKTTKLGLN</sequence>
<feature type="region of interest" description="Disordered" evidence="1">
    <location>
        <begin position="29"/>
        <end position="55"/>
    </location>
</feature>
<feature type="non-terminal residue" evidence="2">
    <location>
        <position position="1"/>
    </location>
</feature>
<evidence type="ECO:0000256" key="1">
    <source>
        <dbReference type="SAM" id="MobiDB-lite"/>
    </source>
</evidence>
<name>A0AAV4HA29_9GAST</name>
<gene>
    <name evidence="2" type="ORF">ElyMa_004406800</name>
</gene>
<organism evidence="2 3">
    <name type="scientific">Elysia marginata</name>
    <dbReference type="NCBI Taxonomy" id="1093978"/>
    <lineage>
        <taxon>Eukaryota</taxon>
        <taxon>Metazoa</taxon>
        <taxon>Spiralia</taxon>
        <taxon>Lophotrochozoa</taxon>
        <taxon>Mollusca</taxon>
        <taxon>Gastropoda</taxon>
        <taxon>Heterobranchia</taxon>
        <taxon>Euthyneura</taxon>
        <taxon>Panpulmonata</taxon>
        <taxon>Sacoglossa</taxon>
        <taxon>Placobranchoidea</taxon>
        <taxon>Plakobranchidae</taxon>
        <taxon>Elysia</taxon>
    </lineage>
</organism>
<proteinExistence type="predicted"/>
<protein>
    <submittedName>
        <fullName evidence="2">Uncharacterized protein</fullName>
    </submittedName>
</protein>
<dbReference type="Proteomes" id="UP000762676">
    <property type="component" value="Unassembled WGS sequence"/>
</dbReference>
<keyword evidence="3" id="KW-1185">Reference proteome</keyword>
<evidence type="ECO:0000313" key="3">
    <source>
        <dbReference type="Proteomes" id="UP000762676"/>
    </source>
</evidence>
<reference evidence="2 3" key="1">
    <citation type="journal article" date="2021" name="Elife">
        <title>Chloroplast acquisition without the gene transfer in kleptoplastic sea slugs, Plakobranchus ocellatus.</title>
        <authorList>
            <person name="Maeda T."/>
            <person name="Takahashi S."/>
            <person name="Yoshida T."/>
            <person name="Shimamura S."/>
            <person name="Takaki Y."/>
            <person name="Nagai Y."/>
            <person name="Toyoda A."/>
            <person name="Suzuki Y."/>
            <person name="Arimoto A."/>
            <person name="Ishii H."/>
            <person name="Satoh N."/>
            <person name="Nishiyama T."/>
            <person name="Hasebe M."/>
            <person name="Maruyama T."/>
            <person name="Minagawa J."/>
            <person name="Obokata J."/>
            <person name="Shigenobu S."/>
        </authorList>
    </citation>
    <scope>NUCLEOTIDE SEQUENCE [LARGE SCALE GENOMIC DNA]</scope>
</reference>
<dbReference type="AlphaFoldDB" id="A0AAV4HA29"/>